<name>T1I1N0_RHOPR</name>
<keyword evidence="3" id="KW-1185">Reference proteome</keyword>
<dbReference type="RefSeq" id="XP_073995475.1">
    <property type="nucleotide sequence ID" value="XM_074139374.1"/>
</dbReference>
<reference evidence="2" key="1">
    <citation type="submission" date="2015-05" db="UniProtKB">
        <authorList>
            <consortium name="EnsemblMetazoa"/>
        </authorList>
    </citation>
    <scope>IDENTIFICATION</scope>
</reference>
<accession>T1I1N0</accession>
<evidence type="ECO:0000313" key="3">
    <source>
        <dbReference type="Proteomes" id="UP000015103"/>
    </source>
</evidence>
<dbReference type="Proteomes" id="UP000015103">
    <property type="component" value="Unassembled WGS sequence"/>
</dbReference>
<feature type="region of interest" description="Disordered" evidence="1">
    <location>
        <begin position="56"/>
        <end position="90"/>
    </location>
</feature>
<dbReference type="EnsemblMetazoa" id="RPRC010200-RA">
    <property type="protein sequence ID" value="RPRC010200-PA"/>
    <property type="gene ID" value="RPRC010200"/>
</dbReference>
<proteinExistence type="predicted"/>
<sequence>MSQVIQEEYCEASLNYEMEPAEDLQDDRTFLLSVRKKRDEMLKAVMSLPKLKRILEDVDSDSEQQQQPPPDVDEAVDESDPGSKLTVPDQ</sequence>
<dbReference type="EMBL" id="ACPB03008063">
    <property type="status" value="NOT_ANNOTATED_CDS"/>
    <property type="molecule type" value="Genomic_DNA"/>
</dbReference>
<dbReference type="HOGENOM" id="CLU_2443567_0_0_1"/>
<dbReference type="VEuPathDB" id="VectorBase:RPRC010200"/>
<evidence type="ECO:0000313" key="2">
    <source>
        <dbReference type="EnsemblMetazoa" id="RPRC010200-PA"/>
    </source>
</evidence>
<dbReference type="AlphaFoldDB" id="T1I1N0"/>
<protein>
    <submittedName>
        <fullName evidence="2">Uncharacterized protein</fullName>
    </submittedName>
</protein>
<dbReference type="InParanoid" id="T1I1N0"/>
<dbReference type="GeneID" id="141459841"/>
<organism evidence="2 3">
    <name type="scientific">Rhodnius prolixus</name>
    <name type="common">Triatomid bug</name>
    <dbReference type="NCBI Taxonomy" id="13249"/>
    <lineage>
        <taxon>Eukaryota</taxon>
        <taxon>Metazoa</taxon>
        <taxon>Ecdysozoa</taxon>
        <taxon>Arthropoda</taxon>
        <taxon>Hexapoda</taxon>
        <taxon>Insecta</taxon>
        <taxon>Pterygota</taxon>
        <taxon>Neoptera</taxon>
        <taxon>Paraneoptera</taxon>
        <taxon>Hemiptera</taxon>
        <taxon>Heteroptera</taxon>
        <taxon>Panheteroptera</taxon>
        <taxon>Cimicomorpha</taxon>
        <taxon>Reduviidae</taxon>
        <taxon>Triatominae</taxon>
        <taxon>Rhodnius</taxon>
    </lineage>
</organism>
<feature type="compositionally biased region" description="Acidic residues" evidence="1">
    <location>
        <begin position="71"/>
        <end position="80"/>
    </location>
</feature>
<evidence type="ECO:0000256" key="1">
    <source>
        <dbReference type="SAM" id="MobiDB-lite"/>
    </source>
</evidence>